<reference evidence="1" key="1">
    <citation type="submission" date="2023-06" db="EMBL/GenBank/DDBJ databases">
        <title>MT1 and MT2 Draft Genomes of Novel Species.</title>
        <authorList>
            <person name="Venkateswaran K."/>
        </authorList>
    </citation>
    <scope>NUCLEOTIDE SEQUENCE</scope>
    <source>
        <strain evidence="1">F6_8S_P_1B</strain>
    </source>
</reference>
<dbReference type="Proteomes" id="UP001174208">
    <property type="component" value="Unassembled WGS sequence"/>
</dbReference>
<dbReference type="InterPro" id="IPR058154">
    <property type="entry name" value="Bxb1_TTP-like"/>
</dbReference>
<keyword evidence="2" id="KW-1185">Reference proteome</keyword>
<name>A0ABT8KJ99_9MICO</name>
<protein>
    <recommendedName>
        <fullName evidence="3">Major tail protein</fullName>
    </recommendedName>
</protein>
<evidence type="ECO:0000313" key="1">
    <source>
        <dbReference type="EMBL" id="MDN4616409.1"/>
    </source>
</evidence>
<gene>
    <name evidence="1" type="ORF">P5G50_18330</name>
</gene>
<comment type="caution">
    <text evidence="1">The sequence shown here is derived from an EMBL/GenBank/DDBJ whole genome shotgun (WGS) entry which is preliminary data.</text>
</comment>
<dbReference type="RefSeq" id="WP_301209588.1">
    <property type="nucleotide sequence ID" value="NZ_JAROCF010000002.1"/>
</dbReference>
<dbReference type="EMBL" id="JAROCF010000002">
    <property type="protein sequence ID" value="MDN4616409.1"/>
    <property type="molecule type" value="Genomic_DNA"/>
</dbReference>
<sequence length="251" mass="26296">MATGTLDSAEVNVAVTGAWYVAPTGTTGPTSASSELPDAFHNLGYLSEDGTTRTTDRSTNDIKAWQRGALVRTVTTDASVSYQLTLIQTNRETVELYFGTTVNADGSFDVDPSSSGGRKSFVFDVLDGDDIIRVWMPDAEISEVGDQVYSGSDPIGYEITIKAYASAAIDGATERRFYPALATANKASAAPGTVFPAEATVTAQDSTNAGKLAALGYVANPTTAWTSGQKITVGSYDFNWSGTAWAAGAHA</sequence>
<accession>A0ABT8KJ99</accession>
<evidence type="ECO:0008006" key="3">
    <source>
        <dbReference type="Google" id="ProtNLM"/>
    </source>
</evidence>
<dbReference type="Pfam" id="PF25681">
    <property type="entry name" value="Phage_TTP_17"/>
    <property type="match status" value="1"/>
</dbReference>
<organism evidence="1 2">
    <name type="scientific">Leifsonia williamsii</name>
    <dbReference type="NCBI Taxonomy" id="3035919"/>
    <lineage>
        <taxon>Bacteria</taxon>
        <taxon>Bacillati</taxon>
        <taxon>Actinomycetota</taxon>
        <taxon>Actinomycetes</taxon>
        <taxon>Micrococcales</taxon>
        <taxon>Microbacteriaceae</taxon>
        <taxon>Leifsonia</taxon>
    </lineage>
</organism>
<evidence type="ECO:0000313" key="2">
    <source>
        <dbReference type="Proteomes" id="UP001174208"/>
    </source>
</evidence>
<proteinExistence type="predicted"/>